<dbReference type="AlphaFoldDB" id="A0AAV2NBW1"/>
<evidence type="ECO:0000256" key="2">
    <source>
        <dbReference type="ARBA" id="ARBA00022692"/>
    </source>
</evidence>
<dbReference type="Proteomes" id="UP001497644">
    <property type="component" value="Chromosome 13"/>
</dbReference>
<keyword evidence="4" id="KW-0256">Endoplasmic reticulum</keyword>
<keyword evidence="6 8" id="KW-0472">Membrane</keyword>
<dbReference type="PANTHER" id="PTHR14969:SF28">
    <property type="entry name" value="DIHYDROSPHINGOSINE 1-PHOSPHATE PHOSPHATASE LCB3-RELATED"/>
    <property type="match status" value="1"/>
</dbReference>
<name>A0AAV2NBW1_9HYME</name>
<feature type="transmembrane region" description="Helical" evidence="8">
    <location>
        <begin position="116"/>
        <end position="141"/>
    </location>
</feature>
<feature type="transmembrane region" description="Helical" evidence="8">
    <location>
        <begin position="153"/>
        <end position="170"/>
    </location>
</feature>
<evidence type="ECO:0000313" key="11">
    <source>
        <dbReference type="Proteomes" id="UP001497644"/>
    </source>
</evidence>
<evidence type="ECO:0000259" key="9">
    <source>
        <dbReference type="SMART" id="SM00014"/>
    </source>
</evidence>
<evidence type="ECO:0000256" key="4">
    <source>
        <dbReference type="ARBA" id="ARBA00022824"/>
    </source>
</evidence>
<dbReference type="Gene3D" id="1.20.144.10">
    <property type="entry name" value="Phosphatidic acid phosphatase type 2/haloperoxidase"/>
    <property type="match status" value="1"/>
</dbReference>
<keyword evidence="2 8" id="KW-0812">Transmembrane</keyword>
<keyword evidence="3" id="KW-0378">Hydrolase</keyword>
<dbReference type="GO" id="GO:0006670">
    <property type="term" value="P:sphingosine metabolic process"/>
    <property type="evidence" value="ECO:0007669"/>
    <property type="project" value="TreeGrafter"/>
</dbReference>
<dbReference type="CDD" id="cd03388">
    <property type="entry name" value="PAP2_SPPase1"/>
    <property type="match status" value="1"/>
</dbReference>
<evidence type="ECO:0000256" key="5">
    <source>
        <dbReference type="ARBA" id="ARBA00022989"/>
    </source>
</evidence>
<dbReference type="InterPro" id="IPR000326">
    <property type="entry name" value="PAP2/HPO"/>
</dbReference>
<protein>
    <recommendedName>
        <fullName evidence="9">Phosphatidic acid phosphatase type 2/haloperoxidase domain-containing protein</fullName>
    </recommendedName>
</protein>
<sequence length="443" mass="50865">MTLELIDYLKDPQLVATIQKFFGVKVYYNKHFEEFKSKTVQTEKREHICMKVDRNEENYILTFHNRKINGYNTNSSKKFNKCTEQTEFLKQQNESINEEETSSFSENPHYAITNLFWYYLFLFGTELGDEIFYSSFIPFLFWNIDGAVGRRVVLVWAIIMTIGQALKDIICWPRPACPPAVRLQNKWSQEYGMPSTHAMVGFAIPFSIVLFTMNKYIYPTFIGCFIALVWCVLVSMSRLYLGMHTVLDIVVGLVLTIVLMIPLVPLVDITNSYITTSFWLSAILIMVSIAVIVYYPLSDKWTPTRSDTAMVVSVTAGIHMGAWLSYYTGILSASLTAPPYHIVWPTYSMLGHLILRTLLGFSTVIATKVLCKCLSYTIVCAILQINCKELMKCQDYSGNRNKVFVDLIYKYVACFMIGIITVYLLPQVFSMIGIERPAFYTEI</sequence>
<evidence type="ECO:0000313" key="10">
    <source>
        <dbReference type="EMBL" id="CAL1677499.1"/>
    </source>
</evidence>
<feature type="transmembrane region" description="Helical" evidence="8">
    <location>
        <begin position="216"/>
        <end position="234"/>
    </location>
</feature>
<feature type="transmembrane region" description="Helical" evidence="8">
    <location>
        <begin position="309"/>
        <end position="333"/>
    </location>
</feature>
<dbReference type="EMBL" id="OZ034836">
    <property type="protein sequence ID" value="CAL1677499.1"/>
    <property type="molecule type" value="Genomic_DNA"/>
</dbReference>
<feature type="domain" description="Phosphatidic acid phosphatase type 2/haloperoxidase" evidence="9">
    <location>
        <begin position="148"/>
        <end position="264"/>
    </location>
</feature>
<feature type="transmembrane region" description="Helical" evidence="8">
    <location>
        <begin position="353"/>
        <end position="383"/>
    </location>
</feature>
<evidence type="ECO:0000256" key="3">
    <source>
        <dbReference type="ARBA" id="ARBA00022801"/>
    </source>
</evidence>
<evidence type="ECO:0000256" key="6">
    <source>
        <dbReference type="ARBA" id="ARBA00023136"/>
    </source>
</evidence>
<dbReference type="SMART" id="SM00014">
    <property type="entry name" value="acidPPc"/>
    <property type="match status" value="1"/>
</dbReference>
<dbReference type="InterPro" id="IPR036938">
    <property type="entry name" value="PAP2/HPO_sf"/>
</dbReference>
<feature type="transmembrane region" description="Helical" evidence="8">
    <location>
        <begin position="278"/>
        <end position="297"/>
    </location>
</feature>
<dbReference type="GO" id="GO:0005789">
    <property type="term" value="C:endoplasmic reticulum membrane"/>
    <property type="evidence" value="ECO:0007669"/>
    <property type="project" value="UniProtKB-SubCell"/>
</dbReference>
<keyword evidence="11" id="KW-1185">Reference proteome</keyword>
<comment type="subcellular location">
    <subcellularLocation>
        <location evidence="1">Endoplasmic reticulum membrane</location>
        <topology evidence="1">Multi-pass membrane protein</topology>
    </subcellularLocation>
</comment>
<feature type="transmembrane region" description="Helical" evidence="8">
    <location>
        <begin position="191"/>
        <end position="210"/>
    </location>
</feature>
<dbReference type="Pfam" id="PF01569">
    <property type="entry name" value="PAP2"/>
    <property type="match status" value="1"/>
</dbReference>
<dbReference type="SUPFAM" id="SSF48317">
    <property type="entry name" value="Acid phosphatase/Vanadium-dependent haloperoxidase"/>
    <property type="match status" value="1"/>
</dbReference>
<dbReference type="GO" id="GO:0042392">
    <property type="term" value="F:sphingosine-1-phosphate phosphatase activity"/>
    <property type="evidence" value="ECO:0007669"/>
    <property type="project" value="TreeGrafter"/>
</dbReference>
<accession>A0AAV2NBW1</accession>
<gene>
    <name evidence="10" type="ORF">LPLAT_LOCUS3523</name>
</gene>
<feature type="transmembrane region" description="Helical" evidence="8">
    <location>
        <begin position="246"/>
        <end position="266"/>
    </location>
</feature>
<evidence type="ECO:0000256" key="7">
    <source>
        <dbReference type="ARBA" id="ARBA00038324"/>
    </source>
</evidence>
<proteinExistence type="inferred from homology"/>
<comment type="similarity">
    <text evidence="7">Belongs to the type 2 lipid phosphate phosphatase family.</text>
</comment>
<evidence type="ECO:0000256" key="1">
    <source>
        <dbReference type="ARBA" id="ARBA00004477"/>
    </source>
</evidence>
<organism evidence="10 11">
    <name type="scientific">Lasius platythorax</name>
    <dbReference type="NCBI Taxonomy" id="488582"/>
    <lineage>
        <taxon>Eukaryota</taxon>
        <taxon>Metazoa</taxon>
        <taxon>Ecdysozoa</taxon>
        <taxon>Arthropoda</taxon>
        <taxon>Hexapoda</taxon>
        <taxon>Insecta</taxon>
        <taxon>Pterygota</taxon>
        <taxon>Neoptera</taxon>
        <taxon>Endopterygota</taxon>
        <taxon>Hymenoptera</taxon>
        <taxon>Apocrita</taxon>
        <taxon>Aculeata</taxon>
        <taxon>Formicoidea</taxon>
        <taxon>Formicidae</taxon>
        <taxon>Formicinae</taxon>
        <taxon>Lasius</taxon>
        <taxon>Lasius</taxon>
    </lineage>
</organism>
<evidence type="ECO:0000256" key="8">
    <source>
        <dbReference type="SAM" id="Phobius"/>
    </source>
</evidence>
<reference evidence="10" key="1">
    <citation type="submission" date="2024-04" db="EMBL/GenBank/DDBJ databases">
        <authorList>
            <consortium name="Molecular Ecology Group"/>
        </authorList>
    </citation>
    <scope>NUCLEOTIDE SEQUENCE</scope>
</reference>
<keyword evidence="5 8" id="KW-1133">Transmembrane helix</keyword>
<feature type="transmembrane region" description="Helical" evidence="8">
    <location>
        <begin position="403"/>
        <end position="425"/>
    </location>
</feature>
<dbReference type="PANTHER" id="PTHR14969">
    <property type="entry name" value="SPHINGOSINE-1-PHOSPHATE PHOSPHOHYDROLASE"/>
    <property type="match status" value="1"/>
</dbReference>